<dbReference type="EMBL" id="CP011112">
    <property type="protein sequence ID" value="AKU18694.1"/>
    <property type="molecule type" value="Genomic_DNA"/>
</dbReference>
<evidence type="ECO:0000313" key="8">
    <source>
        <dbReference type="EMBL" id="AKU18694.1"/>
    </source>
</evidence>
<accession>A0A0K1JPQ3</accession>
<keyword evidence="6" id="KW-1003">Cell membrane</keyword>
<dbReference type="InterPro" id="IPR051784">
    <property type="entry name" value="Nod_factor_ABC_transporter"/>
</dbReference>
<evidence type="ECO:0000256" key="2">
    <source>
        <dbReference type="ARBA" id="ARBA00022692"/>
    </source>
</evidence>
<dbReference type="AlphaFoldDB" id="A0A0K1JPQ3"/>
<keyword evidence="4 6" id="KW-0472">Membrane</keyword>
<comment type="subcellular location">
    <subcellularLocation>
        <location evidence="6">Cell membrane</location>
        <topology evidence="6">Multi-pass membrane protein</topology>
    </subcellularLocation>
    <subcellularLocation>
        <location evidence="1">Membrane</location>
        <topology evidence="1">Multi-pass membrane protein</topology>
    </subcellularLocation>
</comment>
<dbReference type="InterPro" id="IPR013525">
    <property type="entry name" value="ABC2_TM"/>
</dbReference>
<feature type="transmembrane region" description="Helical" evidence="6">
    <location>
        <begin position="27"/>
        <end position="49"/>
    </location>
</feature>
<dbReference type="Pfam" id="PF01061">
    <property type="entry name" value="ABC2_membrane"/>
    <property type="match status" value="1"/>
</dbReference>
<name>A0A0K1JPQ3_9MICO</name>
<feature type="domain" description="ABC transmembrane type-2" evidence="7">
    <location>
        <begin position="25"/>
        <end position="263"/>
    </location>
</feature>
<evidence type="ECO:0000259" key="7">
    <source>
        <dbReference type="PROSITE" id="PS51012"/>
    </source>
</evidence>
<sequence length="268" mass="28604">MTGGLLRATLALSAVELRGFFRDKRSLVFVLAFPVMLLVIFAAIFSGTVSGGGTTIPAKQLFMAGIIAAGVMSCGFQGLCINLVQERESGLVRRLASSPMPKAAYFIAKFVRVLVTTIIEVAILMAISLAFFGLPVPETAGRWLTLAWVIPLGAISCALVGMAYSAIVPSANAAAAVVTPVFMGLQFISGVFFPFSELPDWMQSLGALFPLKWMAQGLRSVFLPDALAHAEPAGAWELSRVAAVLALWIVIGLVITARTFKWRGPRVK</sequence>
<protein>
    <recommendedName>
        <fullName evidence="6">Transport permease protein</fullName>
    </recommendedName>
</protein>
<dbReference type="Proteomes" id="UP000066480">
    <property type="component" value="Chromosome"/>
</dbReference>
<dbReference type="PIRSF" id="PIRSF006648">
    <property type="entry name" value="DrrB"/>
    <property type="match status" value="1"/>
</dbReference>
<dbReference type="InterPro" id="IPR047817">
    <property type="entry name" value="ABC2_TM_bact-type"/>
</dbReference>
<evidence type="ECO:0000256" key="4">
    <source>
        <dbReference type="ARBA" id="ARBA00023136"/>
    </source>
</evidence>
<keyword evidence="5" id="KW-0046">Antibiotic resistance</keyword>
<organism evidence="8 9">
    <name type="scientific">Luteipulveratus mongoliensis</name>
    <dbReference type="NCBI Taxonomy" id="571913"/>
    <lineage>
        <taxon>Bacteria</taxon>
        <taxon>Bacillati</taxon>
        <taxon>Actinomycetota</taxon>
        <taxon>Actinomycetes</taxon>
        <taxon>Micrococcales</taxon>
        <taxon>Dermacoccaceae</taxon>
        <taxon>Luteipulveratus</taxon>
    </lineage>
</organism>
<feature type="transmembrane region" description="Helical" evidence="6">
    <location>
        <begin position="146"/>
        <end position="167"/>
    </location>
</feature>
<dbReference type="GO" id="GO:0046677">
    <property type="term" value="P:response to antibiotic"/>
    <property type="evidence" value="ECO:0007669"/>
    <property type="project" value="UniProtKB-KW"/>
</dbReference>
<dbReference type="GO" id="GO:0043190">
    <property type="term" value="C:ATP-binding cassette (ABC) transporter complex"/>
    <property type="evidence" value="ECO:0007669"/>
    <property type="project" value="InterPro"/>
</dbReference>
<evidence type="ECO:0000256" key="5">
    <source>
        <dbReference type="ARBA" id="ARBA00023251"/>
    </source>
</evidence>
<feature type="transmembrane region" description="Helical" evidence="6">
    <location>
        <begin position="241"/>
        <end position="260"/>
    </location>
</feature>
<feature type="transmembrane region" description="Helical" evidence="6">
    <location>
        <begin position="110"/>
        <end position="134"/>
    </location>
</feature>
<reference evidence="8 9" key="1">
    <citation type="submission" date="2015-03" db="EMBL/GenBank/DDBJ databases">
        <title>Luteipulveratus halotolerans sp. nov., a novel actinobacterium (Dermacoccaceae) from Sarawak, Malaysia.</title>
        <authorList>
            <person name="Juboi H."/>
            <person name="Basik A."/>
            <person name="Shamsul S.S."/>
            <person name="Arnold P."/>
            <person name="Schmitt E.K."/>
            <person name="Sanglier J.-J."/>
            <person name="Yeo T."/>
        </authorList>
    </citation>
    <scope>NUCLEOTIDE SEQUENCE [LARGE SCALE GENOMIC DNA]</scope>
    <source>
        <strain evidence="8 9">MN07-A0370</strain>
    </source>
</reference>
<dbReference type="GO" id="GO:0140359">
    <property type="term" value="F:ABC-type transporter activity"/>
    <property type="evidence" value="ECO:0007669"/>
    <property type="project" value="InterPro"/>
</dbReference>
<gene>
    <name evidence="8" type="ORF">VV02_06500</name>
</gene>
<evidence type="ECO:0000256" key="3">
    <source>
        <dbReference type="ARBA" id="ARBA00022989"/>
    </source>
</evidence>
<keyword evidence="3 6" id="KW-1133">Transmembrane helix</keyword>
<evidence type="ECO:0000256" key="6">
    <source>
        <dbReference type="RuleBase" id="RU361157"/>
    </source>
</evidence>
<keyword evidence="2 6" id="KW-0812">Transmembrane</keyword>
<feature type="transmembrane region" description="Helical" evidence="6">
    <location>
        <begin position="174"/>
        <end position="195"/>
    </location>
</feature>
<dbReference type="PANTHER" id="PTHR43229:SF2">
    <property type="entry name" value="NODULATION PROTEIN J"/>
    <property type="match status" value="1"/>
</dbReference>
<evidence type="ECO:0000313" key="9">
    <source>
        <dbReference type="Proteomes" id="UP000066480"/>
    </source>
</evidence>
<dbReference type="PANTHER" id="PTHR43229">
    <property type="entry name" value="NODULATION PROTEIN J"/>
    <property type="match status" value="1"/>
</dbReference>
<dbReference type="KEGG" id="lmoi:VV02_06500"/>
<dbReference type="STRING" id="571913.VV02_06500"/>
<proteinExistence type="inferred from homology"/>
<dbReference type="InterPro" id="IPR000412">
    <property type="entry name" value="ABC_2_transport"/>
</dbReference>
<keyword evidence="9" id="KW-1185">Reference proteome</keyword>
<keyword evidence="6" id="KW-0813">Transport</keyword>
<evidence type="ECO:0000256" key="1">
    <source>
        <dbReference type="ARBA" id="ARBA00004141"/>
    </source>
</evidence>
<dbReference type="PROSITE" id="PS51012">
    <property type="entry name" value="ABC_TM2"/>
    <property type="match status" value="1"/>
</dbReference>
<dbReference type="PATRIC" id="fig|571913.6.peg.1327"/>
<feature type="transmembrane region" description="Helical" evidence="6">
    <location>
        <begin position="61"/>
        <end position="84"/>
    </location>
</feature>
<comment type="similarity">
    <text evidence="6">Belongs to the ABC-2 integral membrane protein family.</text>
</comment>